<name>A0ACB0M4P4_TRIPR</name>
<organism evidence="1 2">
    <name type="scientific">Trifolium pratense</name>
    <name type="common">Red clover</name>
    <dbReference type="NCBI Taxonomy" id="57577"/>
    <lineage>
        <taxon>Eukaryota</taxon>
        <taxon>Viridiplantae</taxon>
        <taxon>Streptophyta</taxon>
        <taxon>Embryophyta</taxon>
        <taxon>Tracheophyta</taxon>
        <taxon>Spermatophyta</taxon>
        <taxon>Magnoliopsida</taxon>
        <taxon>eudicotyledons</taxon>
        <taxon>Gunneridae</taxon>
        <taxon>Pentapetalae</taxon>
        <taxon>rosids</taxon>
        <taxon>fabids</taxon>
        <taxon>Fabales</taxon>
        <taxon>Fabaceae</taxon>
        <taxon>Papilionoideae</taxon>
        <taxon>50 kb inversion clade</taxon>
        <taxon>NPAAA clade</taxon>
        <taxon>Hologalegina</taxon>
        <taxon>IRL clade</taxon>
        <taxon>Trifolieae</taxon>
        <taxon>Trifolium</taxon>
    </lineage>
</organism>
<protein>
    <submittedName>
        <fullName evidence="1">Uncharacterized protein</fullName>
    </submittedName>
</protein>
<reference evidence="1" key="1">
    <citation type="submission" date="2023-10" db="EMBL/GenBank/DDBJ databases">
        <authorList>
            <person name="Rodriguez Cubillos JULIANA M."/>
            <person name="De Vega J."/>
        </authorList>
    </citation>
    <scope>NUCLEOTIDE SEQUENCE</scope>
</reference>
<sequence>MNREAVLIPIPELQHHHLFYSIKGLHLVDNDFDCVDIYKQDAMQHPLLKNHKIQLYPTFAKNVVKSRPSIDGECPVGKIPIYKRTRKHQIDTNSSSKVQSENLPNGYHTVSLDTTKNCINGGYAVISIYNLSLSLGQFSSSLICVASDPSNELNAICAGLMGSTNRGCIDKRCVGFVQITQRKSYLGDVQSPSTPIGSGDRKSVFEAKIQRDNFTGNWWLTVDGVVQVGYWPKELFTHLSEGASLVRFMGQVNASPNLVNPPMGSGRLPKEGYANAALFGNLMTIDSNSYQIDVLPEDMKPYSDSNPNCYDLLYSEYSGPSMPLSWRLPDDKLLWHGEKDGLYSVRSTYHLLGTDKRVNQPESSSSNHNKMWSKIWSLPLPNKIKNFTWRLAKHIIPTCGNLQRRRVVLDPICPLCFMDQESDDHLFMQCPLVLQVWFASSLGAHPPSHSNILSWNENAEVIFTATKRTDMRADPVLAEALALCWGINVVTDLRLNNAIFEIDVVNVVDCCKGIKSIASIAPFIVDCNELLSKGPLPAKNIIGRSVFRYWPQNRIGNTVAKGGCPKIIVASACSQLLGPFLFFKNLYIFKVRLLEEHEKRFSLKGKKPPKTMDHLERAKREEAAPLIEAAYQQRLVEERILHEREQQMEVELSKQRHAGDLHEKERLSRIMGNKEIYQEKVVNHRQAETDRLKREREDRISRILQSRKQEREKMRKLKYFLQVEEERPQELLLQKQIVGATVAASQMVTGGTATPHLVMAGVGHLQLGHLPGFRVIVIDILLPVPGAINRHAVPMDVDNRQGMKAWKNS</sequence>
<proteinExistence type="predicted"/>
<keyword evidence="2" id="KW-1185">Reference proteome</keyword>
<evidence type="ECO:0000313" key="2">
    <source>
        <dbReference type="Proteomes" id="UP001177021"/>
    </source>
</evidence>
<evidence type="ECO:0000313" key="1">
    <source>
        <dbReference type="EMBL" id="CAJ2676210.1"/>
    </source>
</evidence>
<dbReference type="EMBL" id="CASHSV030000823">
    <property type="protein sequence ID" value="CAJ2676210.1"/>
    <property type="molecule type" value="Genomic_DNA"/>
</dbReference>
<gene>
    <name evidence="1" type="ORF">MILVUS5_LOCUS39013</name>
</gene>
<comment type="caution">
    <text evidence="1">The sequence shown here is derived from an EMBL/GenBank/DDBJ whole genome shotgun (WGS) entry which is preliminary data.</text>
</comment>
<accession>A0ACB0M4P4</accession>
<dbReference type="Proteomes" id="UP001177021">
    <property type="component" value="Unassembled WGS sequence"/>
</dbReference>